<dbReference type="EMBL" id="PVBQ01000007">
    <property type="protein sequence ID" value="PRD47334.1"/>
    <property type="molecule type" value="Genomic_DNA"/>
</dbReference>
<accession>A0A2S9J3L5</accession>
<keyword evidence="9" id="KW-0131">Cell cycle</keyword>
<dbReference type="Proteomes" id="UP000239711">
    <property type="component" value="Unassembled WGS sequence"/>
</dbReference>
<keyword evidence="10" id="KW-1185">Reference proteome</keyword>
<comment type="caution">
    <text evidence="9">The sequence shown here is derived from an EMBL/GenBank/DDBJ whole genome shotgun (WGS) entry which is preliminary data.</text>
</comment>
<gene>
    <name evidence="9" type="ORF">C5745_10970</name>
</gene>
<dbReference type="OrthoDB" id="1451596at2"/>
<feature type="transmembrane region" description="Helical" evidence="6">
    <location>
        <begin position="296"/>
        <end position="318"/>
    </location>
</feature>
<keyword evidence="2" id="KW-1003">Cell membrane</keyword>
<dbReference type="GO" id="GO:0022857">
    <property type="term" value="F:transmembrane transporter activity"/>
    <property type="evidence" value="ECO:0007669"/>
    <property type="project" value="TreeGrafter"/>
</dbReference>
<evidence type="ECO:0000256" key="5">
    <source>
        <dbReference type="ARBA" id="ARBA00023136"/>
    </source>
</evidence>
<dbReference type="Pfam" id="PF02687">
    <property type="entry name" value="FtsX"/>
    <property type="match status" value="2"/>
</dbReference>
<feature type="transmembrane region" description="Helical" evidence="6">
    <location>
        <begin position="393"/>
        <end position="414"/>
    </location>
</feature>
<evidence type="ECO:0000256" key="1">
    <source>
        <dbReference type="ARBA" id="ARBA00004651"/>
    </source>
</evidence>
<dbReference type="AlphaFoldDB" id="A0A2S9J3L5"/>
<feature type="domain" description="MacB-like periplasmic core" evidence="8">
    <location>
        <begin position="20"/>
        <end position="239"/>
    </location>
</feature>
<name>A0A2S9J3L5_9SPHI</name>
<sequence length="812" mass="90902">MIKNYFKIAFRNLAKNRMFSMLNIIGLSFGLAGFMFIATYVFDELSYDRFHTKAERIVRLNAHIHMGESKLDMARTSDMMGPILRDEYTDVEDFVRLYTSAGAKLIKNGDRWIKEVRVAHTDSSFFDLFTYQALHGDLRRALTAPNTVVLTRSAAERYFNTTDVVGKTLETNDAGNTVYQITAVIDDMPRNGHFSYDFLFAMENASYESWGSLLSHNFTTYILLRNATDRSLLENHLEEYVHKHCLPAAKQFMDIASMEEFRTQGNVFYYDVTPIKDIHLRSNLMGELQPNGSVQYVYIFGAISLFILLIACVNFVNLSTARSASRAKDVGVHKLLGSSRSGVAGQFLTESLLLSFGGVMVAIGIVLLALPLFNELSGKAFKAYDLINVRSLPLIGFLTLFVGLVAGYYPAAYLSAFRPLQVIQSRSVINSGKSFFRSSLVVFQFAISITLIVGTFIITAQLQYIQRKQVGYERENILLIGDYHVLGNQAKAFRDEVLNLPGVKMGTVSGYLPVSSSSRNDNPYSKETVMSAHNSVSMQTWHVDEQYLPTFELELTAGRNFSSARIADSTAVILNQTAVNHFDFGSEKEAIGKKIHFQLGNSMRSFDVIGVVKDFNFDSLRDPVTPLGFFLGNHPVEAAFKIEAADLPALLTRIESSWNTLASGYAFSYRFLDEAFDAMYRAERRMSRLSLAFAALATGIACLGLFGLAAFMAEQRSKEIGVRKVLGSSVIGIVIMLCRDFIKLVLIALLIAVPIAWWGMSKWLEDFTYRIEMSWWIFALTGVISILIALLTVSTQAIRAARTNPVDSLRNE</sequence>
<dbReference type="InterPro" id="IPR025857">
    <property type="entry name" value="MacB_PCD"/>
</dbReference>
<keyword evidence="3 6" id="KW-0812">Transmembrane</keyword>
<evidence type="ECO:0000256" key="4">
    <source>
        <dbReference type="ARBA" id="ARBA00022989"/>
    </source>
</evidence>
<evidence type="ECO:0000259" key="8">
    <source>
        <dbReference type="Pfam" id="PF12704"/>
    </source>
</evidence>
<evidence type="ECO:0000259" key="7">
    <source>
        <dbReference type="Pfam" id="PF02687"/>
    </source>
</evidence>
<dbReference type="PANTHER" id="PTHR30572">
    <property type="entry name" value="MEMBRANE COMPONENT OF TRANSPORTER-RELATED"/>
    <property type="match status" value="1"/>
</dbReference>
<dbReference type="GO" id="GO:0005886">
    <property type="term" value="C:plasma membrane"/>
    <property type="evidence" value="ECO:0007669"/>
    <property type="project" value="UniProtKB-SubCell"/>
</dbReference>
<feature type="transmembrane region" description="Helical" evidence="6">
    <location>
        <begin position="725"/>
        <end position="753"/>
    </location>
</feature>
<evidence type="ECO:0000256" key="3">
    <source>
        <dbReference type="ARBA" id="ARBA00022692"/>
    </source>
</evidence>
<dbReference type="GO" id="GO:0051301">
    <property type="term" value="P:cell division"/>
    <property type="evidence" value="ECO:0007669"/>
    <property type="project" value="UniProtKB-KW"/>
</dbReference>
<feature type="domain" description="MacB-like periplasmic core" evidence="8">
    <location>
        <begin position="445"/>
        <end position="616"/>
    </location>
</feature>
<evidence type="ECO:0000256" key="2">
    <source>
        <dbReference type="ARBA" id="ARBA00022475"/>
    </source>
</evidence>
<evidence type="ECO:0000313" key="10">
    <source>
        <dbReference type="Proteomes" id="UP000239711"/>
    </source>
</evidence>
<evidence type="ECO:0000313" key="9">
    <source>
        <dbReference type="EMBL" id="PRD47334.1"/>
    </source>
</evidence>
<protein>
    <submittedName>
        <fullName evidence="9">Cell division protein FtsX</fullName>
    </submittedName>
</protein>
<feature type="transmembrane region" description="Helical" evidence="6">
    <location>
        <begin position="21"/>
        <end position="42"/>
    </location>
</feature>
<feature type="domain" description="ABC3 transporter permease C-terminal" evidence="7">
    <location>
        <begin position="302"/>
        <end position="415"/>
    </location>
</feature>
<comment type="subcellular location">
    <subcellularLocation>
        <location evidence="1">Cell membrane</location>
        <topology evidence="1">Multi-pass membrane protein</topology>
    </subcellularLocation>
</comment>
<dbReference type="Pfam" id="PF12704">
    <property type="entry name" value="MacB_PCD"/>
    <property type="match status" value="2"/>
</dbReference>
<feature type="transmembrane region" description="Helical" evidence="6">
    <location>
        <begin position="435"/>
        <end position="458"/>
    </location>
</feature>
<feature type="transmembrane region" description="Helical" evidence="6">
    <location>
        <begin position="773"/>
        <end position="793"/>
    </location>
</feature>
<keyword evidence="4 6" id="KW-1133">Transmembrane helix</keyword>
<evidence type="ECO:0000256" key="6">
    <source>
        <dbReference type="SAM" id="Phobius"/>
    </source>
</evidence>
<dbReference type="InterPro" id="IPR003838">
    <property type="entry name" value="ABC3_permease_C"/>
</dbReference>
<keyword evidence="9" id="KW-0132">Cell division</keyword>
<keyword evidence="5 6" id="KW-0472">Membrane</keyword>
<feature type="transmembrane region" description="Helical" evidence="6">
    <location>
        <begin position="352"/>
        <end position="373"/>
    </location>
</feature>
<organism evidence="9 10">
    <name type="scientific">Sphingobacterium haloxyli</name>
    <dbReference type="NCBI Taxonomy" id="2100533"/>
    <lineage>
        <taxon>Bacteria</taxon>
        <taxon>Pseudomonadati</taxon>
        <taxon>Bacteroidota</taxon>
        <taxon>Sphingobacteriia</taxon>
        <taxon>Sphingobacteriales</taxon>
        <taxon>Sphingobacteriaceae</taxon>
        <taxon>Sphingobacterium</taxon>
    </lineage>
</organism>
<dbReference type="InterPro" id="IPR050250">
    <property type="entry name" value="Macrolide_Exporter_MacB"/>
</dbReference>
<proteinExistence type="predicted"/>
<feature type="domain" description="ABC3 transporter permease C-terminal" evidence="7">
    <location>
        <begin position="692"/>
        <end position="805"/>
    </location>
</feature>
<dbReference type="PANTHER" id="PTHR30572:SF18">
    <property type="entry name" value="ABC-TYPE MACROLIDE FAMILY EXPORT SYSTEM PERMEASE COMPONENT 2"/>
    <property type="match status" value="1"/>
</dbReference>
<reference evidence="9 10" key="1">
    <citation type="submission" date="2018-02" db="EMBL/GenBank/DDBJ databases">
        <title>The draft genome of Sphingobacterium sp. 5JN-11.</title>
        <authorList>
            <person name="Liu L."/>
            <person name="Li L."/>
            <person name="Liang L."/>
            <person name="Zhang X."/>
            <person name="Wang T."/>
        </authorList>
    </citation>
    <scope>NUCLEOTIDE SEQUENCE [LARGE SCALE GENOMIC DNA]</scope>
    <source>
        <strain evidence="9 10">5JN-11</strain>
    </source>
</reference>
<dbReference type="RefSeq" id="WP_105717047.1">
    <property type="nucleotide sequence ID" value="NZ_PVBQ01000007.1"/>
</dbReference>
<feature type="transmembrane region" description="Helical" evidence="6">
    <location>
        <begin position="689"/>
        <end position="713"/>
    </location>
</feature>